<accession>A0A6L5XAR4</accession>
<dbReference type="SUPFAM" id="SSF63446">
    <property type="entry name" value="Type I dockerin domain"/>
    <property type="match status" value="1"/>
</dbReference>
<dbReference type="AlphaFoldDB" id="A0A6L5XAR4"/>
<dbReference type="PROSITE" id="PS51766">
    <property type="entry name" value="DOCKERIN"/>
    <property type="match status" value="1"/>
</dbReference>
<dbReference type="Pfam" id="PF05547">
    <property type="entry name" value="Peptidase_M6"/>
    <property type="match status" value="1"/>
</dbReference>
<dbReference type="SUPFAM" id="SSF55486">
    <property type="entry name" value="Metalloproteases ('zincins'), catalytic domain"/>
    <property type="match status" value="1"/>
</dbReference>
<dbReference type="InterPro" id="IPR018247">
    <property type="entry name" value="EF_Hand_1_Ca_BS"/>
</dbReference>
<evidence type="ECO:0000259" key="2">
    <source>
        <dbReference type="PROSITE" id="PS51766"/>
    </source>
</evidence>
<evidence type="ECO:0000313" key="4">
    <source>
        <dbReference type="Proteomes" id="UP000483362"/>
    </source>
</evidence>
<feature type="signal peptide" evidence="1">
    <location>
        <begin position="1"/>
        <end position="20"/>
    </location>
</feature>
<evidence type="ECO:0000313" key="3">
    <source>
        <dbReference type="EMBL" id="MSS16585.1"/>
    </source>
</evidence>
<evidence type="ECO:0000256" key="1">
    <source>
        <dbReference type="SAM" id="SignalP"/>
    </source>
</evidence>
<protein>
    <submittedName>
        <fullName evidence="3">M6 family metalloprotease domain-containing protein</fullName>
    </submittedName>
</protein>
<dbReference type="InterPro" id="IPR036439">
    <property type="entry name" value="Dockerin_dom_sf"/>
</dbReference>
<reference evidence="3 4" key="1">
    <citation type="submission" date="2019-08" db="EMBL/GenBank/DDBJ databases">
        <title>In-depth cultivation of the pig gut microbiome towards novel bacterial diversity and tailored functional studies.</title>
        <authorList>
            <person name="Wylensek D."/>
            <person name="Hitch T.C.A."/>
            <person name="Clavel T."/>
        </authorList>
    </citation>
    <scope>NUCLEOTIDE SEQUENCE [LARGE SCALE GENOMIC DNA]</scope>
    <source>
        <strain evidence="3 4">Oil-RF-744-WCA-WT-10</strain>
    </source>
</reference>
<sequence length="730" mass="78881">MRKFLLSIAVALVASVQGLAIPALPTPFAVTQPDGSQLTVRLHGDEYYNYYTTLDGYTVVKNDAGYYVYAQKNGGVLAPTAVVARPQAERSAADLALLSTLGKNLIDDTRSSASRKARAQRDRAMKASAFDYSKFRGLVVLVQFNDCKFSRSDAADFYEKMINQENYTGYTNEDGSRSTYGAFTGSVRDYFRDNSMGKFNPRFDVVGPVTVNLSVDSPRGSEKMSPLLAQSLKQLKGKVNFADYDTDNDGYVDMVYFIFAGVGSNTGEAPNHVWPHASYYSYPIGGKTIGRYACSCEFYSARQGILDGIGTICHEFSHVLGLEDLYDTDYSANGGESVTQGTWEIMSGGGYNNYARTPAGYSAYDRYSLGFCTPKVVNAPGTYTLPAFNSGNEALILKTPTANEFFIMENRQLEGWDAYCPGHGMLINHVDSTNVSVWTSNQVNCNPEHNYYKFMPAGGASQSSASDPFPGTGAVTMITNATEPNLLSWAQEHCPYIITNIAEKDGNITLKIANDTVIGDVEDFEDMAATTATSLADVQGKYATWSFTKCNVTAPGSGKASGEHSVAMKLPSAITSGDTYYDAYQVSFKVFNPLSMTVKYTLSTSTDGGATWTNAASATGETTQAVSGNGTHVLYWVVNTKQDTPTRYRVILSTGSKTSAVYLDDFTLYYRSATGDINGDGVVNVTDVTALINVILGSASYDASLCDINGDGTINVTDVTALLNLILAAE</sequence>
<dbReference type="PROSITE" id="PS00018">
    <property type="entry name" value="EF_HAND_1"/>
    <property type="match status" value="2"/>
</dbReference>
<dbReference type="PANTHER" id="PTHR41775:SF1">
    <property type="entry name" value="PEPTIDASE M6-LIKE DOMAIN-CONTAINING PROTEIN"/>
    <property type="match status" value="1"/>
</dbReference>
<dbReference type="EMBL" id="VULT01000003">
    <property type="protein sequence ID" value="MSS16585.1"/>
    <property type="molecule type" value="Genomic_DNA"/>
</dbReference>
<dbReference type="GO" id="GO:0006508">
    <property type="term" value="P:proteolysis"/>
    <property type="evidence" value="ECO:0007669"/>
    <property type="project" value="UniProtKB-KW"/>
</dbReference>
<keyword evidence="3" id="KW-0482">Metalloprotease</keyword>
<proteinExistence type="predicted"/>
<feature type="chain" id="PRO_5027105439" evidence="1">
    <location>
        <begin position="21"/>
        <end position="730"/>
    </location>
</feature>
<dbReference type="GO" id="GO:0000272">
    <property type="term" value="P:polysaccharide catabolic process"/>
    <property type="evidence" value="ECO:0007669"/>
    <property type="project" value="InterPro"/>
</dbReference>
<organism evidence="3 4">
    <name type="scientific">Sodaliphilus pleomorphus</name>
    <dbReference type="NCBI Taxonomy" id="2606626"/>
    <lineage>
        <taxon>Bacteria</taxon>
        <taxon>Pseudomonadati</taxon>
        <taxon>Bacteroidota</taxon>
        <taxon>Bacteroidia</taxon>
        <taxon>Bacteroidales</taxon>
        <taxon>Muribaculaceae</taxon>
        <taxon>Sodaliphilus</taxon>
    </lineage>
</organism>
<dbReference type="RefSeq" id="WP_154538173.1">
    <property type="nucleotide sequence ID" value="NZ_VULT01000003.1"/>
</dbReference>
<dbReference type="Proteomes" id="UP000483362">
    <property type="component" value="Unassembled WGS sequence"/>
</dbReference>
<feature type="domain" description="Dockerin" evidence="2">
    <location>
        <begin position="670"/>
        <end position="730"/>
    </location>
</feature>
<keyword evidence="3" id="KW-0378">Hydrolase</keyword>
<keyword evidence="1" id="KW-0732">Signal</keyword>
<dbReference type="InterPro" id="IPR008757">
    <property type="entry name" value="Peptidase_M6-like_domain"/>
</dbReference>
<keyword evidence="4" id="KW-1185">Reference proteome</keyword>
<dbReference type="GO" id="GO:0004553">
    <property type="term" value="F:hydrolase activity, hydrolyzing O-glycosyl compounds"/>
    <property type="evidence" value="ECO:0007669"/>
    <property type="project" value="InterPro"/>
</dbReference>
<dbReference type="Pfam" id="PF00404">
    <property type="entry name" value="Dockerin_1"/>
    <property type="match status" value="1"/>
</dbReference>
<dbReference type="CDD" id="cd14256">
    <property type="entry name" value="Dockerin_I"/>
    <property type="match status" value="1"/>
</dbReference>
<gene>
    <name evidence="3" type="ORF">FYJ29_02180</name>
</gene>
<name>A0A6L5XAR4_9BACT</name>
<dbReference type="InterPro" id="IPR002105">
    <property type="entry name" value="Dockerin_1_rpt"/>
</dbReference>
<comment type="caution">
    <text evidence="3">The sequence shown here is derived from an EMBL/GenBank/DDBJ whole genome shotgun (WGS) entry which is preliminary data.</text>
</comment>
<dbReference type="NCBIfam" id="TIGR03296">
    <property type="entry name" value="M6dom_TIGR03296"/>
    <property type="match status" value="1"/>
</dbReference>
<dbReference type="PANTHER" id="PTHR41775">
    <property type="entry name" value="SECRETED PROTEIN-RELATED"/>
    <property type="match status" value="1"/>
</dbReference>
<keyword evidence="3" id="KW-0645">Protease</keyword>
<dbReference type="Gene3D" id="1.10.1330.10">
    <property type="entry name" value="Dockerin domain"/>
    <property type="match status" value="1"/>
</dbReference>
<dbReference type="InterPro" id="IPR016134">
    <property type="entry name" value="Dockerin_dom"/>
</dbReference>
<dbReference type="GO" id="GO:0008237">
    <property type="term" value="F:metallopeptidase activity"/>
    <property type="evidence" value="ECO:0007669"/>
    <property type="project" value="UniProtKB-KW"/>
</dbReference>